<dbReference type="PANTHER" id="PTHR33146:SF26">
    <property type="entry name" value="ENDONUCLEASE 4"/>
    <property type="match status" value="1"/>
</dbReference>
<evidence type="ECO:0000256" key="4">
    <source>
        <dbReference type="ARBA" id="ARBA00022801"/>
    </source>
</evidence>
<dbReference type="RefSeq" id="WP_168818689.1">
    <property type="nucleotide sequence ID" value="NZ_CP051217.1"/>
</dbReference>
<feature type="chain" id="PRO_5026149807" description="S1/P1 Nuclease" evidence="8">
    <location>
        <begin position="22"/>
        <end position="188"/>
    </location>
</feature>
<evidence type="ECO:0000256" key="5">
    <source>
        <dbReference type="ARBA" id="ARBA00023157"/>
    </source>
</evidence>
<keyword evidence="1" id="KW-0540">Nuclease</keyword>
<evidence type="ECO:0000256" key="2">
    <source>
        <dbReference type="ARBA" id="ARBA00022723"/>
    </source>
</evidence>
<reference evidence="9 10" key="1">
    <citation type="submission" date="2020-04" db="EMBL/GenBank/DDBJ databases">
        <title>Genome sequence for Sphingorhabdus sp. strain M1.</title>
        <authorList>
            <person name="Park S.-J."/>
        </authorList>
    </citation>
    <scope>NUCLEOTIDE SEQUENCE [LARGE SCALE GENOMIC DNA]</scope>
    <source>
        <strain evidence="9 10">JK6</strain>
    </source>
</reference>
<dbReference type="SUPFAM" id="SSF48537">
    <property type="entry name" value="Phospholipase C/P1 nuclease"/>
    <property type="match status" value="1"/>
</dbReference>
<dbReference type="InterPro" id="IPR008947">
    <property type="entry name" value="PLipase_C/P1_nuclease_dom_sf"/>
</dbReference>
<keyword evidence="5" id="KW-1015">Disulfide bond</keyword>
<feature type="signal peptide" evidence="8">
    <location>
        <begin position="1"/>
        <end position="21"/>
    </location>
</feature>
<keyword evidence="2" id="KW-0479">Metal-binding</keyword>
<protein>
    <recommendedName>
        <fullName evidence="11">S1/P1 Nuclease</fullName>
    </recommendedName>
</protein>
<keyword evidence="6" id="KW-0325">Glycoprotein</keyword>
<evidence type="ECO:0000313" key="10">
    <source>
        <dbReference type="Proteomes" id="UP000501600"/>
    </source>
</evidence>
<evidence type="ECO:0000256" key="3">
    <source>
        <dbReference type="ARBA" id="ARBA00022759"/>
    </source>
</evidence>
<feature type="region of interest" description="Disordered" evidence="7">
    <location>
        <begin position="91"/>
        <end position="110"/>
    </location>
</feature>
<dbReference type="GO" id="GO:0046872">
    <property type="term" value="F:metal ion binding"/>
    <property type="evidence" value="ECO:0007669"/>
    <property type="project" value="UniProtKB-KW"/>
</dbReference>
<keyword evidence="10" id="KW-1185">Reference proteome</keyword>
<keyword evidence="8" id="KW-0732">Signal</keyword>
<keyword evidence="3" id="KW-0255">Endonuclease</keyword>
<name>A0A6H2DL28_9SPHN</name>
<dbReference type="Gene3D" id="1.10.575.10">
    <property type="entry name" value="P1 Nuclease"/>
    <property type="match status" value="1"/>
</dbReference>
<organism evidence="9 10">
    <name type="scientific">Parasphingorhabdus halotolerans</name>
    <dbReference type="NCBI Taxonomy" id="2725558"/>
    <lineage>
        <taxon>Bacteria</taxon>
        <taxon>Pseudomonadati</taxon>
        <taxon>Pseudomonadota</taxon>
        <taxon>Alphaproteobacteria</taxon>
        <taxon>Sphingomonadales</taxon>
        <taxon>Sphingomonadaceae</taxon>
        <taxon>Parasphingorhabdus</taxon>
    </lineage>
</organism>
<evidence type="ECO:0000256" key="8">
    <source>
        <dbReference type="SAM" id="SignalP"/>
    </source>
</evidence>
<dbReference type="PANTHER" id="PTHR33146">
    <property type="entry name" value="ENDONUCLEASE 4"/>
    <property type="match status" value="1"/>
</dbReference>
<evidence type="ECO:0008006" key="11">
    <source>
        <dbReference type="Google" id="ProtNLM"/>
    </source>
</evidence>
<dbReference type="GO" id="GO:0004519">
    <property type="term" value="F:endonuclease activity"/>
    <property type="evidence" value="ECO:0007669"/>
    <property type="project" value="UniProtKB-KW"/>
</dbReference>
<evidence type="ECO:0000256" key="7">
    <source>
        <dbReference type="SAM" id="MobiDB-lite"/>
    </source>
</evidence>
<proteinExistence type="predicted"/>
<dbReference type="Pfam" id="PF02265">
    <property type="entry name" value="S1-P1_nuclease"/>
    <property type="match status" value="1"/>
</dbReference>
<dbReference type="GO" id="GO:0016788">
    <property type="term" value="F:hydrolase activity, acting on ester bonds"/>
    <property type="evidence" value="ECO:0007669"/>
    <property type="project" value="InterPro"/>
</dbReference>
<evidence type="ECO:0000256" key="6">
    <source>
        <dbReference type="ARBA" id="ARBA00023180"/>
    </source>
</evidence>
<dbReference type="GO" id="GO:0003676">
    <property type="term" value="F:nucleic acid binding"/>
    <property type="evidence" value="ECO:0007669"/>
    <property type="project" value="InterPro"/>
</dbReference>
<dbReference type="KEGG" id="phao:HF685_05775"/>
<dbReference type="AlphaFoldDB" id="A0A6H2DL28"/>
<evidence type="ECO:0000256" key="1">
    <source>
        <dbReference type="ARBA" id="ARBA00022722"/>
    </source>
</evidence>
<accession>A0A6H2DL28</accession>
<gene>
    <name evidence="9" type="ORF">HF685_05775</name>
</gene>
<evidence type="ECO:0000313" key="9">
    <source>
        <dbReference type="EMBL" id="QJB68847.1"/>
    </source>
</evidence>
<dbReference type="InterPro" id="IPR003154">
    <property type="entry name" value="S1/P1nuclease"/>
</dbReference>
<keyword evidence="4" id="KW-0378">Hydrolase</keyword>
<dbReference type="EMBL" id="CP051217">
    <property type="protein sequence ID" value="QJB68847.1"/>
    <property type="molecule type" value="Genomic_DNA"/>
</dbReference>
<dbReference type="GO" id="GO:0006308">
    <property type="term" value="P:DNA catabolic process"/>
    <property type="evidence" value="ECO:0007669"/>
    <property type="project" value="InterPro"/>
</dbReference>
<sequence length="188" mass="21039">MKIFSLVAAATLAILPQSALAWGTNGHRVTGKIADSHIAEKTRAAITGILSVKSIAEASTWPDFMRSDPSGFWRDETPPWHYVTVPPGETYATAKKPTDNEGKPVGDAVTEEERQQWTDINPQTWIAENIVMRDRIYPFDPDNPPNPEYPAIPNLSYDYIYKHTADMNLRLKQGGVRLAAYLDHLFAE</sequence>
<dbReference type="Proteomes" id="UP000501600">
    <property type="component" value="Chromosome"/>
</dbReference>